<dbReference type="PANTHER" id="PTHR31585">
    <property type="entry name" value="FOLATE-BIOPTERIN TRANSPORTER 1, CHLOROPLASTIC"/>
    <property type="match status" value="1"/>
</dbReference>
<evidence type="ECO:0000256" key="8">
    <source>
        <dbReference type="SAM" id="MobiDB-lite"/>
    </source>
</evidence>
<keyword evidence="12" id="KW-1185">Reference proteome</keyword>
<comment type="caution">
    <text evidence="11">The sequence shown here is derived from an EMBL/GenBank/DDBJ whole genome shotgun (WGS) entry which is preliminary data.</text>
</comment>
<reference evidence="11" key="1">
    <citation type="submission" date="2023-08" db="EMBL/GenBank/DDBJ databases">
        <title>Reference Genome Resource for the Citrus Pathogen Phytophthora citrophthora.</title>
        <authorList>
            <person name="Moller H."/>
            <person name="Coetzee B."/>
            <person name="Rose L.J."/>
            <person name="Van Niekerk J.M."/>
        </authorList>
    </citation>
    <scope>NUCLEOTIDE SEQUENCE</scope>
    <source>
        <strain evidence="11">STE-U-9442</strain>
    </source>
</reference>
<feature type="transmembrane region" description="Helical" evidence="9">
    <location>
        <begin position="189"/>
        <end position="207"/>
    </location>
</feature>
<feature type="compositionally biased region" description="Basic and acidic residues" evidence="8">
    <location>
        <begin position="1401"/>
        <end position="1410"/>
    </location>
</feature>
<feature type="domain" description="RRM" evidence="10">
    <location>
        <begin position="1244"/>
        <end position="1306"/>
    </location>
</feature>
<feature type="transmembrane region" description="Helical" evidence="9">
    <location>
        <begin position="701"/>
        <end position="722"/>
    </location>
</feature>
<dbReference type="SUPFAM" id="SSF54928">
    <property type="entry name" value="RNA-binding domain, RBD"/>
    <property type="match status" value="1"/>
</dbReference>
<feature type="transmembrane region" description="Helical" evidence="9">
    <location>
        <begin position="267"/>
        <end position="286"/>
    </location>
</feature>
<organism evidence="11 12">
    <name type="scientific">Phytophthora citrophthora</name>
    <dbReference type="NCBI Taxonomy" id="4793"/>
    <lineage>
        <taxon>Eukaryota</taxon>
        <taxon>Sar</taxon>
        <taxon>Stramenopiles</taxon>
        <taxon>Oomycota</taxon>
        <taxon>Peronosporomycetes</taxon>
        <taxon>Peronosporales</taxon>
        <taxon>Peronosporaceae</taxon>
        <taxon>Phytophthora</taxon>
    </lineage>
</organism>
<feature type="region of interest" description="Disordered" evidence="8">
    <location>
        <begin position="17"/>
        <end position="39"/>
    </location>
</feature>
<dbReference type="Pfam" id="PF03092">
    <property type="entry name" value="BT1"/>
    <property type="match status" value="4"/>
</dbReference>
<dbReference type="CDD" id="cd12339">
    <property type="entry name" value="RRM2_SRSF1_4_like"/>
    <property type="match status" value="1"/>
</dbReference>
<keyword evidence="6 9" id="KW-0472">Membrane</keyword>
<feature type="transmembrane region" description="Helical" evidence="9">
    <location>
        <begin position="833"/>
        <end position="855"/>
    </location>
</feature>
<dbReference type="Gene3D" id="3.30.70.330">
    <property type="match status" value="2"/>
</dbReference>
<keyword evidence="3" id="KW-0813">Transport</keyword>
<feature type="compositionally biased region" description="Acidic residues" evidence="8">
    <location>
        <begin position="1383"/>
        <end position="1400"/>
    </location>
</feature>
<feature type="transmembrane region" description="Helical" evidence="9">
    <location>
        <begin position="307"/>
        <end position="333"/>
    </location>
</feature>
<keyword evidence="7" id="KW-0694">RNA-binding</keyword>
<dbReference type="InterPro" id="IPR000504">
    <property type="entry name" value="RRM_dom"/>
</dbReference>
<feature type="compositionally biased region" description="Basic and acidic residues" evidence="8">
    <location>
        <begin position="1340"/>
        <end position="1382"/>
    </location>
</feature>
<feature type="compositionally biased region" description="Low complexity" evidence="8">
    <location>
        <begin position="1319"/>
        <end position="1332"/>
    </location>
</feature>
<feature type="domain" description="RRM" evidence="10">
    <location>
        <begin position="1147"/>
        <end position="1222"/>
    </location>
</feature>
<dbReference type="SMART" id="SM00360">
    <property type="entry name" value="RRM"/>
    <property type="match status" value="2"/>
</dbReference>
<keyword evidence="4 9" id="KW-0812">Transmembrane</keyword>
<evidence type="ECO:0000259" key="10">
    <source>
        <dbReference type="PROSITE" id="PS50102"/>
    </source>
</evidence>
<sequence>MAPTLGKNVHDLERLSAVSITKDPDRPDQTGYSSVKTPDGTVDLEGGALRPGGMPVLTSKDNIGILFQYAAVGVVYGMLPSTVYPVLQQYLNCSGAQVSAARELVTLPWSFKVFFGIISDCFPINGYRRRPYMLIGWTVCILMLLVMAIMPIGDPYYTVPSDRDIDPTDYTPEIEARINYDASSQGAKYVMLMFLASFGYVFSDVCSDSIVCELAQREPIAKRGKTQSAIYTVRTVVVILGELLVGFCFNGEEYGGDFNFSLSFPQLMIIMTVLTAPAVPITWFFIKEEKSQRVNFRKYINEFWDLLCKRVVYQVIAYHFFSGIFSSISYTASSPVQSYMVNVTPINDTLNNVLSHVAFMIGIMVTSKYGLHWSWRGMIVWTGIVVIAVDCSVALITVWDVFRSQWFWLGPPIAVQIPNGVSWIIALFVTVEIAGVGNEGAVYGLVTTVGNLASPFASTLTLLIDGPFDITNTRVQIDDYSVRMDITYTIIISYVMTIFSWVFLVLLPRQKQDTQELARTGGSSKLLGGLTIAYLSISLVWSVTVNTLAIFDSTSTSRHTTVVKTGVITMPPTPNTNVYDLERLSAVSLSVTKDPDHTGYASVKTPDQFAEELEGGALRPGGMPVLTSKDTIGLLFQYAAVGVVYGMLPETIYPFMQEYLNCSGAQVAAANELVVLPWSFKVFFGIISDCFPIYGYRRRPYMLIGWTICILMLLVMAIMPIGKPYYSVASDRDIDTADYTPEIEARINYNAPSEGAKYVIIMFFAAVGYVFSDVCSDSIVCELAQREPEAKRGKTQSAIYAVRYVVVILGELLVGFCFNGAEYGGDFDFSLSFPQLMIIMTVLTAPALPITWFFIKEEKTERADFRIYIKEFWDLLCKRVVYQIIAYHFFAGIFSSISYTASSPVQSYMVDVTPINSTLNDVLGHVCFLIGIMVTSKYGLHWSWRGMIVWTGIVVIVVDCAVALITVWDVFRSQWFWLGPPIAVNIPSGVAWIIALFVTVEIAGVGNEGAVYGLVTTVGNLASPFATTLTLLIDGPFNITNTRVQSDDHSVRMDITYTIIISYAMTIFSWVFLFLLPRQKRDTQELARTGGSNKILGGLTIAYLSFSLVWSVTVNTLAIFDSTSCLLIAGGTVKHRSSSRRFIMSNTRVYVGNLPIDIRTREVEDIFYKYGRIRDIEVKFPSRPPAFAFVDFEDSRDAEDAIRGRDGYEYDGARLRVELSMGGRRERRERPARFPRNVRGNGEFSVEVSNLPPRASWQDLKDFMRKAGDVTFTEVDGQGGGIVEYSNKRDMKYAVEKLDDTEFRGRSGSAVVRVRERGSQNSRSRSRSQSPRSSKKRSRSRSEGDTEGEKKAKRSESEEKEPEKEKDAEDKKDGKEETKEDSNANEEDAEPETEEPEKEEEQPKETETEE</sequence>
<evidence type="ECO:0000256" key="3">
    <source>
        <dbReference type="ARBA" id="ARBA00022448"/>
    </source>
</evidence>
<feature type="transmembrane region" description="Helical" evidence="9">
    <location>
        <begin position="1010"/>
        <end position="1033"/>
    </location>
</feature>
<evidence type="ECO:0000256" key="5">
    <source>
        <dbReference type="ARBA" id="ARBA00022989"/>
    </source>
</evidence>
<comment type="subcellular location">
    <subcellularLocation>
        <location evidence="1">Membrane</location>
        <topology evidence="1">Multi-pass membrane protein</topology>
    </subcellularLocation>
</comment>
<feature type="transmembrane region" description="Helical" evidence="9">
    <location>
        <begin position="1055"/>
        <end position="1076"/>
    </location>
</feature>
<name>A0AAD9H2I6_9STRA</name>
<feature type="transmembrane region" description="Helical" evidence="9">
    <location>
        <begin position="631"/>
        <end position="648"/>
    </location>
</feature>
<dbReference type="GO" id="GO:0003723">
    <property type="term" value="F:RNA binding"/>
    <property type="evidence" value="ECO:0007669"/>
    <property type="project" value="UniProtKB-UniRule"/>
</dbReference>
<evidence type="ECO:0000256" key="1">
    <source>
        <dbReference type="ARBA" id="ARBA00004141"/>
    </source>
</evidence>
<feature type="transmembrane region" description="Helical" evidence="9">
    <location>
        <begin position="132"/>
        <end position="153"/>
    </location>
</feature>
<evidence type="ECO:0000256" key="2">
    <source>
        <dbReference type="ARBA" id="ARBA00007015"/>
    </source>
</evidence>
<feature type="transmembrane region" description="Helical" evidence="9">
    <location>
        <begin position="486"/>
        <end position="507"/>
    </location>
</feature>
<dbReference type="Pfam" id="PF00076">
    <property type="entry name" value="RRM_1"/>
    <property type="match status" value="2"/>
</dbReference>
<dbReference type="InterPro" id="IPR012677">
    <property type="entry name" value="Nucleotide-bd_a/b_plait_sf"/>
</dbReference>
<proteinExistence type="inferred from homology"/>
<dbReference type="PROSITE" id="PS50102">
    <property type="entry name" value="RRM"/>
    <property type="match status" value="2"/>
</dbReference>
<feature type="transmembrane region" description="Helical" evidence="9">
    <location>
        <begin position="1096"/>
        <end position="1120"/>
    </location>
</feature>
<protein>
    <submittedName>
        <fullName evidence="11">Serine/arginine-rich splicing factor SR30</fullName>
    </submittedName>
</protein>
<keyword evidence="5 9" id="KW-1133">Transmembrane helix</keyword>
<feature type="transmembrane region" description="Helical" evidence="9">
    <location>
        <begin position="974"/>
        <end position="998"/>
    </location>
</feature>
<feature type="transmembrane region" description="Helical" evidence="9">
    <location>
        <begin position="922"/>
        <end position="940"/>
    </location>
</feature>
<evidence type="ECO:0000256" key="4">
    <source>
        <dbReference type="ARBA" id="ARBA00022692"/>
    </source>
</evidence>
<dbReference type="InterPro" id="IPR036259">
    <property type="entry name" value="MFS_trans_sf"/>
</dbReference>
<dbReference type="InterPro" id="IPR035979">
    <property type="entry name" value="RBD_domain_sf"/>
</dbReference>
<evidence type="ECO:0000313" key="12">
    <source>
        <dbReference type="Proteomes" id="UP001259832"/>
    </source>
</evidence>
<gene>
    <name evidence="11" type="ORF">P3T76_000817</name>
</gene>
<accession>A0AAD9H2I6</accession>
<dbReference type="Proteomes" id="UP001259832">
    <property type="component" value="Unassembled WGS sequence"/>
</dbReference>
<feature type="transmembrane region" description="Helical" evidence="9">
    <location>
        <begin position="378"/>
        <end position="399"/>
    </location>
</feature>
<feature type="transmembrane region" description="Helical" evidence="9">
    <location>
        <begin position="801"/>
        <end position="821"/>
    </location>
</feature>
<feature type="transmembrane region" description="Helical" evidence="9">
    <location>
        <begin position="880"/>
        <end position="902"/>
    </location>
</feature>
<evidence type="ECO:0000256" key="6">
    <source>
        <dbReference type="ARBA" id="ARBA00023136"/>
    </source>
</evidence>
<feature type="transmembrane region" description="Helical" evidence="9">
    <location>
        <begin position="441"/>
        <end position="464"/>
    </location>
</feature>
<evidence type="ECO:0000256" key="9">
    <source>
        <dbReference type="SAM" id="Phobius"/>
    </source>
</evidence>
<evidence type="ECO:0000256" key="7">
    <source>
        <dbReference type="PROSITE-ProRule" id="PRU00176"/>
    </source>
</evidence>
<dbReference type="SUPFAM" id="SSF103473">
    <property type="entry name" value="MFS general substrate transporter"/>
    <property type="match status" value="2"/>
</dbReference>
<dbReference type="Gene3D" id="1.20.1250.20">
    <property type="entry name" value="MFS general substrate transporter like domains"/>
    <property type="match status" value="2"/>
</dbReference>
<evidence type="ECO:0000313" key="11">
    <source>
        <dbReference type="EMBL" id="KAK1948528.1"/>
    </source>
</evidence>
<feature type="transmembrane region" description="Helical" evidence="9">
    <location>
        <begin position="947"/>
        <end position="968"/>
    </location>
</feature>
<dbReference type="EMBL" id="JASMQC010000001">
    <property type="protein sequence ID" value="KAK1948528.1"/>
    <property type="molecule type" value="Genomic_DNA"/>
</dbReference>
<dbReference type="GO" id="GO:0016020">
    <property type="term" value="C:membrane"/>
    <property type="evidence" value="ECO:0007669"/>
    <property type="project" value="UniProtKB-SubCell"/>
</dbReference>
<feature type="transmembrane region" description="Helical" evidence="9">
    <location>
        <begin position="353"/>
        <end position="371"/>
    </location>
</feature>
<dbReference type="InterPro" id="IPR039309">
    <property type="entry name" value="BT1"/>
</dbReference>
<feature type="transmembrane region" description="Helical" evidence="9">
    <location>
        <begin position="228"/>
        <end position="247"/>
    </location>
</feature>
<feature type="transmembrane region" description="Helical" evidence="9">
    <location>
        <begin position="758"/>
        <end position="780"/>
    </location>
</feature>
<feature type="region of interest" description="Disordered" evidence="8">
    <location>
        <begin position="1305"/>
        <end position="1410"/>
    </location>
</feature>
<dbReference type="CDD" id="cd12599">
    <property type="entry name" value="RRM1_SF2_plant_like"/>
    <property type="match status" value="1"/>
</dbReference>
<comment type="similarity">
    <text evidence="2">Belongs to the major facilitator superfamily. Folate-biopterin transporter (TC 2.A.71) family.</text>
</comment>
<dbReference type="PANTHER" id="PTHR31585:SF5">
    <property type="entry name" value="RNA-BINDING S4 DOMAIN-CONTAINING PROTEIN"/>
    <property type="match status" value="1"/>
</dbReference>
<feature type="transmembrane region" description="Helical" evidence="9">
    <location>
        <begin position="405"/>
        <end position="429"/>
    </location>
</feature>